<protein>
    <submittedName>
        <fullName evidence="1">Uncharacterized protein</fullName>
    </submittedName>
</protein>
<dbReference type="Proteomes" id="UP001246858">
    <property type="component" value="Unassembled WGS sequence"/>
</dbReference>
<evidence type="ECO:0000313" key="2">
    <source>
        <dbReference type="Proteomes" id="UP001246858"/>
    </source>
</evidence>
<gene>
    <name evidence="1" type="ORF">J2X78_004951</name>
</gene>
<evidence type="ECO:0000313" key="1">
    <source>
        <dbReference type="EMBL" id="MDR6786358.1"/>
    </source>
</evidence>
<proteinExistence type="predicted"/>
<dbReference type="EMBL" id="JAVDTF010000006">
    <property type="protein sequence ID" value="MDR6786358.1"/>
    <property type="molecule type" value="Genomic_DNA"/>
</dbReference>
<organism evidence="1 2">
    <name type="scientific">Pedobacter africanus</name>
    <dbReference type="NCBI Taxonomy" id="151894"/>
    <lineage>
        <taxon>Bacteria</taxon>
        <taxon>Pseudomonadati</taxon>
        <taxon>Bacteroidota</taxon>
        <taxon>Sphingobacteriia</taxon>
        <taxon>Sphingobacteriales</taxon>
        <taxon>Sphingobacteriaceae</taxon>
        <taxon>Pedobacter</taxon>
    </lineage>
</organism>
<accession>A0ACC6L3X8</accession>
<sequence length="672" mass="74899">MKKTLLLSVAMLSTAIAFAQSPAQPFSSQNIWNDRPDVIIKGEELKNFPGAELTEMLYGRLPGLDQLNLKALTVTFIVDGVVWPAIDALSIHNIEEIAYYRGGLNSKFGVQNTSPGGVIYITTKTATFKQPLNASFNALLGTSSLKRSEGKDHSTLQSYQAALAQGTDKFGWRAAAAYNRNARNLARFDFMNQFQLNADLRFTPWSWMELGVNANYAPAKGDSPVDKQTGPTLETKFKNKQNNWNGSFYIKAAPLKGLANEMRFQKNSIVSDFDTYTVSETGLSEGTRSYHENLLNSNYRNFTILDELSYRFNLHEEQIKVKASAIFQYNEMKSKGDFRSASYRSNTGWSGISDPEMTNVQVIEMGARTYSLVGDLSVDFYSLLSVKTGVRRDSYTQGNIGRAFYAPYVYADLSLKQLMLKDVKAVSDFLIFGSYGQYRSEIPLDLNTVAGITLNGTAMMNGNFGTGSDKSNMKSFGAKAALFDRITIGGDWYQNNNYLAMFIPVTPGSIYTVLPVKYDGWRIWSNADVFRGAAFKWNMGLNVFKNKTKIDLASAGIKLENDPNASAAIQAGMQQNFSYANFSLSMNGNAYFDRLVFKTERTNTGVRVSANKADFINLNYLSFGYNFKEQLTGKTWKSLNVSLVARNLLQKKKHLEDYQASKTIGLAINAAF</sequence>
<name>A0ACC6L3X8_9SPHI</name>
<comment type="caution">
    <text evidence="1">The sequence shown here is derived from an EMBL/GenBank/DDBJ whole genome shotgun (WGS) entry which is preliminary data.</text>
</comment>
<reference evidence="1" key="1">
    <citation type="submission" date="2023-07" db="EMBL/GenBank/DDBJ databases">
        <title>Sorghum-associated microbial communities from plants grown in Nebraska, USA.</title>
        <authorList>
            <person name="Schachtman D."/>
        </authorList>
    </citation>
    <scope>NUCLEOTIDE SEQUENCE</scope>
    <source>
        <strain evidence="1">2697</strain>
    </source>
</reference>
<keyword evidence="2" id="KW-1185">Reference proteome</keyword>